<evidence type="ECO:0000256" key="2">
    <source>
        <dbReference type="ARBA" id="ARBA00009825"/>
    </source>
</evidence>
<organism evidence="7 8">
    <name type="scientific">Magnusiomyces paraingens</name>
    <dbReference type="NCBI Taxonomy" id="2606893"/>
    <lineage>
        <taxon>Eukaryota</taxon>
        <taxon>Fungi</taxon>
        <taxon>Dikarya</taxon>
        <taxon>Ascomycota</taxon>
        <taxon>Saccharomycotina</taxon>
        <taxon>Dipodascomycetes</taxon>
        <taxon>Dipodascales</taxon>
        <taxon>Dipodascaceae</taxon>
        <taxon>Magnusiomyces</taxon>
    </lineage>
</organism>
<dbReference type="RefSeq" id="XP_031855150.1">
    <property type="nucleotide sequence ID" value="XM_031999259.1"/>
</dbReference>
<evidence type="ECO:0000256" key="1">
    <source>
        <dbReference type="ARBA" id="ARBA00004141"/>
    </source>
</evidence>
<evidence type="ECO:0000256" key="5">
    <source>
        <dbReference type="ARBA" id="ARBA00023136"/>
    </source>
</evidence>
<comment type="subunit">
    <text evidence="6">Component of the oligosaccharyltransferase (OST) complex.</text>
</comment>
<gene>
    <name evidence="7" type="ORF">SAPINGB_P004544</name>
</gene>
<keyword evidence="4 6" id="KW-1133">Transmembrane helix</keyword>
<evidence type="ECO:0000256" key="6">
    <source>
        <dbReference type="RuleBase" id="RU367008"/>
    </source>
</evidence>
<keyword evidence="5 6" id="KW-0472">Membrane</keyword>
<dbReference type="GO" id="GO:0006487">
    <property type="term" value="P:protein N-linked glycosylation"/>
    <property type="evidence" value="ECO:0007669"/>
    <property type="project" value="UniProtKB-UniRule"/>
</dbReference>
<protein>
    <recommendedName>
        <fullName evidence="6">Dolichyl-diphosphooligosaccharide-protein glycosyltransferase subunit OST5</fullName>
    </recommendedName>
</protein>
<evidence type="ECO:0000313" key="7">
    <source>
        <dbReference type="EMBL" id="VVT55333.1"/>
    </source>
</evidence>
<dbReference type="EMBL" id="CABVLU010000003">
    <property type="protein sequence ID" value="VVT55333.1"/>
    <property type="molecule type" value="Genomic_DNA"/>
</dbReference>
<dbReference type="Pfam" id="PF05251">
    <property type="entry name" value="Ost5"/>
    <property type="match status" value="1"/>
</dbReference>
<feature type="transmembrane region" description="Helical" evidence="6">
    <location>
        <begin position="28"/>
        <end position="47"/>
    </location>
</feature>
<evidence type="ECO:0000256" key="3">
    <source>
        <dbReference type="ARBA" id="ARBA00022692"/>
    </source>
</evidence>
<dbReference type="AlphaFoldDB" id="A0A5E8BV84"/>
<dbReference type="GeneID" id="43583359"/>
<proteinExistence type="inferred from homology"/>
<reference evidence="7 8" key="1">
    <citation type="submission" date="2019-09" db="EMBL/GenBank/DDBJ databases">
        <authorList>
            <person name="Brejova B."/>
        </authorList>
    </citation>
    <scope>NUCLEOTIDE SEQUENCE [LARGE SCALE GENOMIC DNA]</scope>
</reference>
<name>A0A5E8BV84_9ASCO</name>
<evidence type="ECO:0000313" key="8">
    <source>
        <dbReference type="Proteomes" id="UP000398389"/>
    </source>
</evidence>
<dbReference type="Proteomes" id="UP000398389">
    <property type="component" value="Unassembled WGS sequence"/>
</dbReference>
<keyword evidence="3 6" id="KW-0812">Transmembrane</keyword>
<evidence type="ECO:0000256" key="4">
    <source>
        <dbReference type="ARBA" id="ARBA00022989"/>
    </source>
</evidence>
<dbReference type="OrthoDB" id="337581at2759"/>
<feature type="transmembrane region" description="Helical" evidence="6">
    <location>
        <begin position="59"/>
        <end position="80"/>
    </location>
</feature>
<comment type="function">
    <text evidence="6">Subunit of the oligosaccharyl transferase (OST) complex that catalyzes the initial transfer of a defined glycan (Glc(3)Man(9)GlcNAc(2) in eukaryotes) from the lipid carrier dolichol-pyrophosphate to an asparagine residue within an Asn-X-Ser/Thr consensus motif in nascent polypeptide chains, the first step in protein N-glycosylation. N-glycosylation occurs cotranslationally and the complex associates with the Sec61 complex at the channel-forming translocon complex that mediates protein translocation across the endoplasmic reticulum (ER). All subunits are required for a maximal enzyme activity.</text>
</comment>
<sequence length="87" mass="9484">MTDSRPSLIALWEEAPPYTTMFPLSLQSFNALLLIILGLSFTGLFILAPKRRESFHQTLSTLGTGVIASLCFGFGSVFLLDSVGVYP</sequence>
<dbReference type="InterPro" id="IPR007915">
    <property type="entry name" value="TMEM258/Ost5"/>
</dbReference>
<keyword evidence="8" id="KW-1185">Reference proteome</keyword>
<dbReference type="GO" id="GO:0008250">
    <property type="term" value="C:oligosaccharyltransferase complex"/>
    <property type="evidence" value="ECO:0007669"/>
    <property type="project" value="UniProtKB-UniRule"/>
</dbReference>
<accession>A0A5E8BV84</accession>
<comment type="subcellular location">
    <subcellularLocation>
        <location evidence="1 6">Membrane</location>
        <topology evidence="1 6">Multi-pass membrane protein</topology>
    </subcellularLocation>
</comment>
<comment type="similarity">
    <text evidence="2 6">Belongs to the OST5 family.</text>
</comment>